<keyword evidence="3" id="KW-1185">Reference proteome</keyword>
<feature type="region of interest" description="Disordered" evidence="1">
    <location>
        <begin position="32"/>
        <end position="107"/>
    </location>
</feature>
<evidence type="ECO:0000256" key="1">
    <source>
        <dbReference type="SAM" id="MobiDB-lite"/>
    </source>
</evidence>
<dbReference type="RefSeq" id="WP_311670564.1">
    <property type="nucleotide sequence ID" value="NZ_JAVREO010000028.1"/>
</dbReference>
<dbReference type="Proteomes" id="UP001183410">
    <property type="component" value="Unassembled WGS sequence"/>
</dbReference>
<reference evidence="3" key="1">
    <citation type="submission" date="2023-07" db="EMBL/GenBank/DDBJ databases">
        <title>30 novel species of actinomycetes from the DSMZ collection.</title>
        <authorList>
            <person name="Nouioui I."/>
        </authorList>
    </citation>
    <scope>NUCLEOTIDE SEQUENCE [LARGE SCALE GENOMIC DNA]</scope>
    <source>
        <strain evidence="3">DSM 44915</strain>
    </source>
</reference>
<accession>A0ABU2JZS4</accession>
<evidence type="ECO:0000313" key="3">
    <source>
        <dbReference type="Proteomes" id="UP001183410"/>
    </source>
</evidence>
<feature type="compositionally biased region" description="Acidic residues" evidence="1">
    <location>
        <begin position="49"/>
        <end position="58"/>
    </location>
</feature>
<name>A0ABU2JZS4_9ACTN</name>
<sequence>MNTATRVGAFGAVVALAFGTAFGVGALVGPVGAEPAAAHGGPGGHGADDDPQDSDTSDTSDTSNHGDHGDSGGHTGSGGDNGANGADDGHGHHGVEESAAETVTPGGLQVAERGYTLLPPTEPLPAGERTELAFRIAGPDGGPLTAYQVSHEKELHLIVVRRDLTGFQHLHPELAEDGTWTVPITLPAAGGYRMFADFLPAGEETGLTLGADLSVAGEYAPEPLPEPAATATVDDYTVELTAADGAVRAGAATELTLTVRRDGEPVTDLEPYLGAYGHLVALRAGDLGYLHVHPQGEPGDGVTAAGPEITFHTTMPSAGTYRLYLDFQHEGEVRTAEFTVRAGAAAETGADDPGAHAGDGHQH</sequence>
<protein>
    <recommendedName>
        <fullName evidence="4">Secreted protein</fullName>
    </recommendedName>
</protein>
<feature type="compositionally biased region" description="Gly residues" evidence="1">
    <location>
        <begin position="72"/>
        <end position="82"/>
    </location>
</feature>
<dbReference type="EMBL" id="JAVREO010000028">
    <property type="protein sequence ID" value="MDT0270498.1"/>
    <property type="molecule type" value="Genomic_DNA"/>
</dbReference>
<comment type="caution">
    <text evidence="2">The sequence shown here is derived from an EMBL/GenBank/DDBJ whole genome shotgun (WGS) entry which is preliminary data.</text>
</comment>
<evidence type="ECO:0008006" key="4">
    <source>
        <dbReference type="Google" id="ProtNLM"/>
    </source>
</evidence>
<organism evidence="2 3">
    <name type="scientific">Streptomyces chisholmiae</name>
    <dbReference type="NCBI Taxonomy" id="3075540"/>
    <lineage>
        <taxon>Bacteria</taxon>
        <taxon>Bacillati</taxon>
        <taxon>Actinomycetota</taxon>
        <taxon>Actinomycetes</taxon>
        <taxon>Kitasatosporales</taxon>
        <taxon>Streptomycetaceae</taxon>
        <taxon>Streptomyces</taxon>
    </lineage>
</organism>
<feature type="compositionally biased region" description="Basic and acidic residues" evidence="1">
    <location>
        <begin position="87"/>
        <end position="96"/>
    </location>
</feature>
<gene>
    <name evidence="2" type="ORF">RM844_29925</name>
</gene>
<evidence type="ECO:0000313" key="2">
    <source>
        <dbReference type="EMBL" id="MDT0270498.1"/>
    </source>
</evidence>
<proteinExistence type="predicted"/>